<dbReference type="AlphaFoldDB" id="A0AAE0U377"/>
<reference evidence="2" key="1">
    <citation type="journal article" date="2023" name="Mol. Phylogenet. Evol.">
        <title>Genome-scale phylogeny and comparative genomics of the fungal order Sordariales.</title>
        <authorList>
            <person name="Hensen N."/>
            <person name="Bonometti L."/>
            <person name="Westerberg I."/>
            <person name="Brannstrom I.O."/>
            <person name="Guillou S."/>
            <person name="Cros-Aarteil S."/>
            <person name="Calhoun S."/>
            <person name="Haridas S."/>
            <person name="Kuo A."/>
            <person name="Mondo S."/>
            <person name="Pangilinan J."/>
            <person name="Riley R."/>
            <person name="LaButti K."/>
            <person name="Andreopoulos B."/>
            <person name="Lipzen A."/>
            <person name="Chen C."/>
            <person name="Yan M."/>
            <person name="Daum C."/>
            <person name="Ng V."/>
            <person name="Clum A."/>
            <person name="Steindorff A."/>
            <person name="Ohm R.A."/>
            <person name="Martin F."/>
            <person name="Silar P."/>
            <person name="Natvig D.O."/>
            <person name="Lalanne C."/>
            <person name="Gautier V."/>
            <person name="Ament-Velasquez S.L."/>
            <person name="Kruys A."/>
            <person name="Hutchinson M.I."/>
            <person name="Powell A.J."/>
            <person name="Barry K."/>
            <person name="Miller A.N."/>
            <person name="Grigoriev I.V."/>
            <person name="Debuchy R."/>
            <person name="Gladieux P."/>
            <person name="Hiltunen Thoren M."/>
            <person name="Johannesson H."/>
        </authorList>
    </citation>
    <scope>NUCLEOTIDE SEQUENCE</scope>
    <source>
        <strain evidence="2">FGSC 1904</strain>
    </source>
</reference>
<name>A0AAE0U377_SORBR</name>
<evidence type="ECO:0000256" key="1">
    <source>
        <dbReference type="SAM" id="MobiDB-lite"/>
    </source>
</evidence>
<feature type="compositionally biased region" description="Polar residues" evidence="1">
    <location>
        <begin position="147"/>
        <end position="156"/>
    </location>
</feature>
<organism evidence="2 3">
    <name type="scientific">Sordaria brevicollis</name>
    <dbReference type="NCBI Taxonomy" id="83679"/>
    <lineage>
        <taxon>Eukaryota</taxon>
        <taxon>Fungi</taxon>
        <taxon>Dikarya</taxon>
        <taxon>Ascomycota</taxon>
        <taxon>Pezizomycotina</taxon>
        <taxon>Sordariomycetes</taxon>
        <taxon>Sordariomycetidae</taxon>
        <taxon>Sordariales</taxon>
        <taxon>Sordariaceae</taxon>
        <taxon>Sordaria</taxon>
    </lineage>
</organism>
<reference evidence="2" key="2">
    <citation type="submission" date="2023-07" db="EMBL/GenBank/DDBJ databases">
        <authorList>
            <consortium name="Lawrence Berkeley National Laboratory"/>
            <person name="Haridas S."/>
            <person name="Hensen N."/>
            <person name="Bonometti L."/>
            <person name="Westerberg I."/>
            <person name="Brannstrom I.O."/>
            <person name="Guillou S."/>
            <person name="Cros-Aarteil S."/>
            <person name="Calhoun S."/>
            <person name="Kuo A."/>
            <person name="Mondo S."/>
            <person name="Pangilinan J."/>
            <person name="Riley R."/>
            <person name="LaButti K."/>
            <person name="Andreopoulos B."/>
            <person name="Lipzen A."/>
            <person name="Chen C."/>
            <person name="Yanf M."/>
            <person name="Daum C."/>
            <person name="Ng V."/>
            <person name="Clum A."/>
            <person name="Steindorff A."/>
            <person name="Ohm R."/>
            <person name="Martin F."/>
            <person name="Silar P."/>
            <person name="Natvig D."/>
            <person name="Lalanne C."/>
            <person name="Gautier V."/>
            <person name="Ament-velasquez S.L."/>
            <person name="Kruys A."/>
            <person name="Hutchinson M.I."/>
            <person name="Powell A.J."/>
            <person name="Barry K."/>
            <person name="Miller A.N."/>
            <person name="Grigoriev I.V."/>
            <person name="Debuchy R."/>
            <person name="Gladieux P."/>
            <person name="Thoren M.H."/>
            <person name="Johannesson H."/>
        </authorList>
    </citation>
    <scope>NUCLEOTIDE SEQUENCE</scope>
    <source>
        <strain evidence="2">FGSC 1904</strain>
    </source>
</reference>
<dbReference type="Proteomes" id="UP001281003">
    <property type="component" value="Unassembled WGS sequence"/>
</dbReference>
<feature type="region of interest" description="Disordered" evidence="1">
    <location>
        <begin position="147"/>
        <end position="173"/>
    </location>
</feature>
<evidence type="ECO:0000313" key="3">
    <source>
        <dbReference type="Proteomes" id="UP001281003"/>
    </source>
</evidence>
<sequence length="204" mass="23393">MTSSYCVPTAAIEGGRQTDDREISGCLARVRYTRWSRPDLETSLNHHSSVRTIGSRGCLWSSPGTRKASRAPSRSGQAMLDALSPGLDPARTCLGLRLRLRAWLRWISLVEGGHFTFSFFCSCHYISALISTFRFIRDQRAGNGFISNNKSSNSVQEGVERPRRRRRRRRRKNVMIPPRPQTYFFAYTCHRTKVFDRYGLGLRE</sequence>
<comment type="caution">
    <text evidence="2">The sequence shown here is derived from an EMBL/GenBank/DDBJ whole genome shotgun (WGS) entry which is preliminary data.</text>
</comment>
<evidence type="ECO:0000313" key="2">
    <source>
        <dbReference type="EMBL" id="KAK3388975.1"/>
    </source>
</evidence>
<proteinExistence type="predicted"/>
<accession>A0AAE0U377</accession>
<dbReference type="EMBL" id="JAUTDP010000014">
    <property type="protein sequence ID" value="KAK3388975.1"/>
    <property type="molecule type" value="Genomic_DNA"/>
</dbReference>
<gene>
    <name evidence="2" type="ORF">B0T20DRAFT_90388</name>
</gene>
<keyword evidence="3" id="KW-1185">Reference proteome</keyword>
<protein>
    <submittedName>
        <fullName evidence="2">Uncharacterized protein</fullName>
    </submittedName>
</protein>
<feature type="compositionally biased region" description="Basic residues" evidence="1">
    <location>
        <begin position="162"/>
        <end position="173"/>
    </location>
</feature>